<dbReference type="SMART" id="SM00054">
    <property type="entry name" value="EFh"/>
    <property type="match status" value="2"/>
</dbReference>
<evidence type="ECO:0000259" key="2">
    <source>
        <dbReference type="PROSITE" id="PS50222"/>
    </source>
</evidence>
<gene>
    <name evidence="3" type="ORF">ECRASSUSDP1_LOCUS26459</name>
</gene>
<comment type="caution">
    <text evidence="3">The sequence shown here is derived from an EMBL/GenBank/DDBJ whole genome shotgun (WGS) entry which is preliminary data.</text>
</comment>
<proteinExistence type="predicted"/>
<feature type="domain" description="EF-hand" evidence="2">
    <location>
        <begin position="11"/>
        <end position="46"/>
    </location>
</feature>
<accession>A0AAD2D864</accession>
<evidence type="ECO:0000313" key="3">
    <source>
        <dbReference type="EMBL" id="CAI2384919.1"/>
    </source>
</evidence>
<dbReference type="EMBL" id="CAMPGE010027270">
    <property type="protein sequence ID" value="CAI2384919.1"/>
    <property type="molecule type" value="Genomic_DNA"/>
</dbReference>
<dbReference type="SUPFAM" id="SSF47473">
    <property type="entry name" value="EF-hand"/>
    <property type="match status" value="1"/>
</dbReference>
<dbReference type="GO" id="GO:0005509">
    <property type="term" value="F:calcium ion binding"/>
    <property type="evidence" value="ECO:0007669"/>
    <property type="project" value="InterPro"/>
</dbReference>
<sequence length="93" mass="10908">MDSETEVILQAINDTAEDIWKEFDADESGFLEREEFKNFCLKMSDALNLKKITEEVIDEMIIKFEGESGDKKISKDEMKRYLKDLYGIKDETE</sequence>
<dbReference type="InterPro" id="IPR018247">
    <property type="entry name" value="EF_Hand_1_Ca_BS"/>
</dbReference>
<reference evidence="3" key="1">
    <citation type="submission" date="2023-07" db="EMBL/GenBank/DDBJ databases">
        <authorList>
            <consortium name="AG Swart"/>
            <person name="Singh M."/>
            <person name="Singh A."/>
            <person name="Seah K."/>
            <person name="Emmerich C."/>
        </authorList>
    </citation>
    <scope>NUCLEOTIDE SEQUENCE</scope>
    <source>
        <strain evidence="3">DP1</strain>
    </source>
</reference>
<dbReference type="Proteomes" id="UP001295684">
    <property type="component" value="Unassembled WGS sequence"/>
</dbReference>
<keyword evidence="1" id="KW-0106">Calcium</keyword>
<organism evidence="3 4">
    <name type="scientific">Euplotes crassus</name>
    <dbReference type="NCBI Taxonomy" id="5936"/>
    <lineage>
        <taxon>Eukaryota</taxon>
        <taxon>Sar</taxon>
        <taxon>Alveolata</taxon>
        <taxon>Ciliophora</taxon>
        <taxon>Intramacronucleata</taxon>
        <taxon>Spirotrichea</taxon>
        <taxon>Hypotrichia</taxon>
        <taxon>Euplotida</taxon>
        <taxon>Euplotidae</taxon>
        <taxon>Moneuplotes</taxon>
    </lineage>
</organism>
<dbReference type="InterPro" id="IPR011992">
    <property type="entry name" value="EF-hand-dom_pair"/>
</dbReference>
<evidence type="ECO:0000256" key="1">
    <source>
        <dbReference type="ARBA" id="ARBA00022837"/>
    </source>
</evidence>
<dbReference type="PROSITE" id="PS50222">
    <property type="entry name" value="EF_HAND_2"/>
    <property type="match status" value="1"/>
</dbReference>
<dbReference type="InterPro" id="IPR002048">
    <property type="entry name" value="EF_hand_dom"/>
</dbReference>
<dbReference type="Pfam" id="PF13499">
    <property type="entry name" value="EF-hand_7"/>
    <property type="match status" value="1"/>
</dbReference>
<protein>
    <recommendedName>
        <fullName evidence="2">EF-hand domain-containing protein</fullName>
    </recommendedName>
</protein>
<keyword evidence="4" id="KW-1185">Reference proteome</keyword>
<evidence type="ECO:0000313" key="4">
    <source>
        <dbReference type="Proteomes" id="UP001295684"/>
    </source>
</evidence>
<name>A0AAD2D864_EUPCR</name>
<dbReference type="PROSITE" id="PS00018">
    <property type="entry name" value="EF_HAND_1"/>
    <property type="match status" value="1"/>
</dbReference>
<dbReference type="AlphaFoldDB" id="A0AAD2D864"/>
<dbReference type="Gene3D" id="1.10.238.10">
    <property type="entry name" value="EF-hand"/>
    <property type="match status" value="1"/>
</dbReference>